<dbReference type="EMBL" id="MLOK01000036">
    <property type="protein sequence ID" value="OIM21342.1"/>
    <property type="molecule type" value="Genomic_DNA"/>
</dbReference>
<dbReference type="Proteomes" id="UP000294726">
    <property type="component" value="Chromosome"/>
</dbReference>
<proteinExistence type="predicted"/>
<evidence type="ECO:0000313" key="4">
    <source>
        <dbReference type="Proteomes" id="UP000181728"/>
    </source>
</evidence>
<dbReference type="Pfam" id="PF04657">
    <property type="entry name" value="DMT_YdcZ"/>
    <property type="match status" value="2"/>
</dbReference>
<keyword evidence="1" id="KW-0472">Membrane</keyword>
<dbReference type="PANTHER" id="PTHR34821">
    <property type="entry name" value="INNER MEMBRANE PROTEIN YDCZ"/>
    <property type="match status" value="1"/>
</dbReference>
<protein>
    <submittedName>
        <fullName evidence="3">Permease</fullName>
    </submittedName>
</protein>
<dbReference type="GO" id="GO:0005886">
    <property type="term" value="C:plasma membrane"/>
    <property type="evidence" value="ECO:0007669"/>
    <property type="project" value="TreeGrafter"/>
</dbReference>
<dbReference type="RefSeq" id="WP_032818757.1">
    <property type="nucleotide sequence ID" value="NZ_LR031358.1"/>
</dbReference>
<gene>
    <name evidence="2" type="ORF">ATX59_03975</name>
    <name evidence="3" type="ORF">OENI_0797</name>
</gene>
<evidence type="ECO:0000313" key="2">
    <source>
        <dbReference type="EMBL" id="OIM21342.1"/>
    </source>
</evidence>
<keyword evidence="1" id="KW-0812">Transmembrane</keyword>
<reference evidence="3 5" key="2">
    <citation type="submission" date="2018-08" db="EMBL/GenBank/DDBJ databases">
        <authorList>
            <person name="Lorentzen P. G. S. M."/>
        </authorList>
    </citation>
    <scope>NUCLEOTIDE SEQUENCE [LARGE SCALE GENOMIC DNA]</scope>
    <source>
        <strain evidence="3 5">CRBO_1381</strain>
    </source>
</reference>
<sequence>MFAVIIGLSIGIGLPMQTAINSRLRNAFSSPLLSSMTSFTIGTIFLALVALLTTHSLEIGVDLIKNQPWWIWVGGLLGVIYLTGNILLFPHLGGVQTVIMPIVGQIIMSMLIDNFGWFYSPTHALNIIRILGALLVLLGVFLAISAQKLFSARKEIISDNSLLQNSNRNSQWFWRIGGIVTGMFSASQTAINGHLGTVLNSAVKAAFVSFLIGSIALWIIVAVVEHGYHFAPAFNRKFPWWIWIGGLIGALFVLGNAYLVPLIGTGFTVVIVLLGQITGSMLVDQFGWFAAKRNPIVPLQVLGIILMVIGIVLIKLF</sequence>
<dbReference type="Proteomes" id="UP000181728">
    <property type="component" value="Unassembled WGS sequence"/>
</dbReference>
<accession>A0A483BBX9</accession>
<evidence type="ECO:0000313" key="3">
    <source>
        <dbReference type="EMBL" id="VDB97904.1"/>
    </source>
</evidence>
<feature type="transmembrane region" description="Helical" evidence="1">
    <location>
        <begin position="35"/>
        <end position="57"/>
    </location>
</feature>
<feature type="transmembrane region" description="Helical" evidence="1">
    <location>
        <begin position="267"/>
        <end position="290"/>
    </location>
</feature>
<name>A0A483BBX9_OENOE</name>
<keyword evidence="1" id="KW-1133">Transmembrane helix</keyword>
<feature type="transmembrane region" description="Helical" evidence="1">
    <location>
        <begin position="131"/>
        <end position="152"/>
    </location>
</feature>
<dbReference type="InterPro" id="IPR006750">
    <property type="entry name" value="YdcZ"/>
</dbReference>
<feature type="transmembrane region" description="Helical" evidence="1">
    <location>
        <begin position="69"/>
        <end position="92"/>
    </location>
</feature>
<evidence type="ECO:0000313" key="5">
    <source>
        <dbReference type="Proteomes" id="UP000294726"/>
    </source>
</evidence>
<feature type="transmembrane region" description="Helical" evidence="1">
    <location>
        <begin position="98"/>
        <end position="119"/>
    </location>
</feature>
<dbReference type="PANTHER" id="PTHR34821:SF2">
    <property type="entry name" value="INNER MEMBRANE PROTEIN YDCZ"/>
    <property type="match status" value="1"/>
</dbReference>
<feature type="transmembrane region" description="Helical" evidence="1">
    <location>
        <begin position="205"/>
        <end position="228"/>
    </location>
</feature>
<feature type="transmembrane region" description="Helical" evidence="1">
    <location>
        <begin position="172"/>
        <end position="193"/>
    </location>
</feature>
<dbReference type="AlphaFoldDB" id="A0A483BBX9"/>
<organism evidence="2 4">
    <name type="scientific">Oenococcus oeni</name>
    <name type="common">Leuconostoc oenos</name>
    <dbReference type="NCBI Taxonomy" id="1247"/>
    <lineage>
        <taxon>Bacteria</taxon>
        <taxon>Bacillati</taxon>
        <taxon>Bacillota</taxon>
        <taxon>Bacilli</taxon>
        <taxon>Lactobacillales</taxon>
        <taxon>Lactobacillaceae</taxon>
        <taxon>Oenococcus</taxon>
    </lineage>
</organism>
<dbReference type="EMBL" id="LR031358">
    <property type="protein sequence ID" value="VDB97904.1"/>
    <property type="molecule type" value="Genomic_DNA"/>
</dbReference>
<reference evidence="2 4" key="1">
    <citation type="journal article" date="2016" name="BMC Genomics">
        <title>Consensus pan-genome assembly of the specialised wine bacterium Oenococcus oeni.</title>
        <authorList>
            <person name="Sternes P.R."/>
            <person name="Borneman A.R."/>
        </authorList>
    </citation>
    <scope>NUCLEOTIDE SEQUENCE [LARGE SCALE GENOMIC DNA]</scope>
    <source>
        <strain evidence="2 4">AWRIB661</strain>
    </source>
</reference>
<feature type="transmembrane region" description="Helical" evidence="1">
    <location>
        <begin position="240"/>
        <end position="260"/>
    </location>
</feature>
<evidence type="ECO:0000256" key="1">
    <source>
        <dbReference type="SAM" id="Phobius"/>
    </source>
</evidence>
<feature type="transmembrane region" description="Helical" evidence="1">
    <location>
        <begin position="296"/>
        <end position="314"/>
    </location>
</feature>